<evidence type="ECO:0000313" key="4">
    <source>
        <dbReference type="Proteomes" id="UP001497623"/>
    </source>
</evidence>
<dbReference type="EMBL" id="CAXKWB010174131">
    <property type="protein sequence ID" value="CAL4252420.1"/>
    <property type="molecule type" value="Genomic_DNA"/>
</dbReference>
<dbReference type="Proteomes" id="UP001497623">
    <property type="component" value="Unassembled WGS sequence"/>
</dbReference>
<proteinExistence type="predicted"/>
<reference evidence="3 4" key="1">
    <citation type="submission" date="2024-05" db="EMBL/GenBank/DDBJ databases">
        <authorList>
            <person name="Wallberg A."/>
        </authorList>
    </citation>
    <scope>NUCLEOTIDE SEQUENCE [LARGE SCALE GENOMIC DNA]</scope>
</reference>
<evidence type="ECO:0000256" key="1">
    <source>
        <dbReference type="SAM" id="MobiDB-lite"/>
    </source>
</evidence>
<dbReference type="InterPro" id="IPR003650">
    <property type="entry name" value="Orange_dom"/>
</dbReference>
<keyword evidence="4" id="KW-1185">Reference proteome</keyword>
<dbReference type="PROSITE" id="PS51054">
    <property type="entry name" value="ORANGE"/>
    <property type="match status" value="1"/>
</dbReference>
<evidence type="ECO:0000313" key="3">
    <source>
        <dbReference type="EMBL" id="CAL4252420.1"/>
    </source>
</evidence>
<accession>A0AAV2SX42</accession>
<feature type="compositionally biased region" description="Polar residues" evidence="1">
    <location>
        <begin position="9"/>
        <end position="21"/>
    </location>
</feature>
<protein>
    <recommendedName>
        <fullName evidence="2">Orange domain-containing protein</fullName>
    </recommendedName>
</protein>
<feature type="non-terminal residue" evidence="3">
    <location>
        <position position="103"/>
    </location>
</feature>
<evidence type="ECO:0000259" key="2">
    <source>
        <dbReference type="PROSITE" id="PS51054"/>
    </source>
</evidence>
<dbReference type="GO" id="GO:0006355">
    <property type="term" value="P:regulation of DNA-templated transcription"/>
    <property type="evidence" value="ECO:0007669"/>
    <property type="project" value="InterPro"/>
</dbReference>
<organism evidence="3 4">
    <name type="scientific">Meganyctiphanes norvegica</name>
    <name type="common">Northern krill</name>
    <name type="synonym">Thysanopoda norvegica</name>
    <dbReference type="NCBI Taxonomy" id="48144"/>
    <lineage>
        <taxon>Eukaryota</taxon>
        <taxon>Metazoa</taxon>
        <taxon>Ecdysozoa</taxon>
        <taxon>Arthropoda</taxon>
        <taxon>Crustacea</taxon>
        <taxon>Multicrustacea</taxon>
        <taxon>Malacostraca</taxon>
        <taxon>Eumalacostraca</taxon>
        <taxon>Eucarida</taxon>
        <taxon>Euphausiacea</taxon>
        <taxon>Euphausiidae</taxon>
        <taxon>Meganyctiphanes</taxon>
    </lineage>
</organism>
<feature type="region of interest" description="Disordered" evidence="1">
    <location>
        <begin position="1"/>
        <end position="46"/>
    </location>
</feature>
<comment type="caution">
    <text evidence="3">The sequence shown here is derived from an EMBL/GenBank/DDBJ whole genome shotgun (WGS) entry which is preliminary data.</text>
</comment>
<feature type="domain" description="Orange" evidence="2">
    <location>
        <begin position="85"/>
        <end position="103"/>
    </location>
</feature>
<dbReference type="AlphaFoldDB" id="A0AAV2SX42"/>
<gene>
    <name evidence="3" type="ORF">MNOR_LOCUS41847</name>
</gene>
<name>A0AAV2SX42_MEGNR</name>
<sequence>MPVPVSPRKASSQEEVPQASTPGRWMPQPHPESAHAHPTNTQHAFIPHFPLVPIPQVSNRVQPPIVSQNQPHRENQDITDPDVVAGYQDCLRETLRFLLEEEN</sequence>
<dbReference type="GO" id="GO:0003677">
    <property type="term" value="F:DNA binding"/>
    <property type="evidence" value="ECO:0007669"/>
    <property type="project" value="InterPro"/>
</dbReference>